<feature type="compositionally biased region" description="Basic and acidic residues" evidence="1">
    <location>
        <begin position="216"/>
        <end position="225"/>
    </location>
</feature>
<evidence type="ECO:0000256" key="1">
    <source>
        <dbReference type="SAM" id="MobiDB-lite"/>
    </source>
</evidence>
<name>A0ABV4MRE4_9VIBR</name>
<accession>A0ABV4MRE4</accession>
<feature type="region of interest" description="Disordered" evidence="1">
    <location>
        <begin position="216"/>
        <end position="239"/>
    </location>
</feature>
<evidence type="ECO:0000313" key="2">
    <source>
        <dbReference type="EMBL" id="MEZ8719720.1"/>
    </source>
</evidence>
<proteinExistence type="predicted"/>
<keyword evidence="3" id="KW-1185">Reference proteome</keyword>
<protein>
    <submittedName>
        <fullName evidence="2">Uncharacterized protein</fullName>
    </submittedName>
</protein>
<evidence type="ECO:0000313" key="3">
    <source>
        <dbReference type="Proteomes" id="UP001570071"/>
    </source>
</evidence>
<dbReference type="Proteomes" id="UP001570071">
    <property type="component" value="Unassembled WGS sequence"/>
</dbReference>
<sequence>MNVNTANSTILFGEYPVDSAKLKTAKTISTSTLSSTLLVSLVLAAKSLVMAPPEVLNVSASPSYCPGSLKVAVKEEHDYILSCSNSIGGSIETPSIVISDLSKVIDDAYKIVAVLEDEKEEDPKVVATLPGLSDSDVVKDFVQNALNKSDTHIGESASYYWGIGDAQNANLGLIDSLLDSGVTNPSTLIDDTIMTDLASSYKTKERISKIVSTPDSDKGTVDIKPKKPTSVEDPFTKKGRSCDKASRMDELTCKQMQVIKDITDGPLSKIMMILMILMAILNAVVRPNLVGFAGAVASVLVLANISKILEGFLG</sequence>
<organism evidence="2 3">
    <name type="scientific">Vibrio pomeroyi</name>
    <dbReference type="NCBI Taxonomy" id="198832"/>
    <lineage>
        <taxon>Bacteria</taxon>
        <taxon>Pseudomonadati</taxon>
        <taxon>Pseudomonadota</taxon>
        <taxon>Gammaproteobacteria</taxon>
        <taxon>Vibrionales</taxon>
        <taxon>Vibrionaceae</taxon>
        <taxon>Vibrio</taxon>
    </lineage>
</organism>
<dbReference type="RefSeq" id="WP_269336684.1">
    <property type="nucleotide sequence ID" value="NZ_JBFSSG010000001.1"/>
</dbReference>
<reference evidence="2 3" key="1">
    <citation type="journal article" date="2024" name="ISME J.">
        <title>Tailless and filamentous prophages are predominant in marine Vibrio.</title>
        <authorList>
            <person name="Steensen K."/>
            <person name="Seneca J."/>
            <person name="Bartlau N."/>
            <person name="Yu X.A."/>
            <person name="Hussain F.A."/>
            <person name="Polz M.F."/>
        </authorList>
    </citation>
    <scope>NUCLEOTIDE SEQUENCE [LARGE SCALE GENOMIC DNA]</scope>
    <source>
        <strain evidence="2 3">10N.239.312.F12</strain>
    </source>
</reference>
<dbReference type="EMBL" id="JBFSSG010000001">
    <property type="protein sequence ID" value="MEZ8719720.1"/>
    <property type="molecule type" value="Genomic_DNA"/>
</dbReference>
<comment type="caution">
    <text evidence="2">The sequence shown here is derived from an EMBL/GenBank/DDBJ whole genome shotgun (WGS) entry which is preliminary data.</text>
</comment>
<gene>
    <name evidence="2" type="ORF">AB6D66_01485</name>
</gene>